<keyword evidence="5 10" id="KW-0479">Metal-binding</keyword>
<dbReference type="SUPFAM" id="SSF48484">
    <property type="entry name" value="Lipoxigenase"/>
    <property type="match status" value="1"/>
</dbReference>
<dbReference type="SUPFAM" id="SSF49723">
    <property type="entry name" value="Lipase/lipooxygenase domain (PLAT/LH2 domain)"/>
    <property type="match status" value="1"/>
</dbReference>
<keyword evidence="7 14" id="KW-0560">Oxidoreductase</keyword>
<feature type="binding site" evidence="11">
    <location>
        <position position="39"/>
    </location>
    <ligand>
        <name>Ca(2+)</name>
        <dbReference type="ChEBI" id="CHEBI:29108"/>
        <label>2</label>
    </ligand>
</feature>
<keyword evidence="4" id="KW-0963">Cytoplasm</keyword>
<evidence type="ECO:0000256" key="3">
    <source>
        <dbReference type="ARBA" id="ARBA00009419"/>
    </source>
</evidence>
<dbReference type="Gene3D" id="3.10.450.60">
    <property type="match status" value="1"/>
</dbReference>
<evidence type="ECO:0000313" key="17">
    <source>
        <dbReference type="EMBL" id="KAK2915696.1"/>
    </source>
</evidence>
<dbReference type="GO" id="GO:0005737">
    <property type="term" value="C:cytoplasm"/>
    <property type="evidence" value="ECO:0007669"/>
    <property type="project" value="UniProtKB-SubCell"/>
</dbReference>
<dbReference type="InterPro" id="IPR013819">
    <property type="entry name" value="LipOase_C"/>
</dbReference>
<dbReference type="EMBL" id="JAUYZG010000001">
    <property type="protein sequence ID" value="KAK2915696.1"/>
    <property type="molecule type" value="Genomic_DNA"/>
</dbReference>
<dbReference type="PRINTS" id="PR00087">
    <property type="entry name" value="LIPOXYGENASE"/>
</dbReference>
<evidence type="ECO:0000256" key="7">
    <source>
        <dbReference type="ARBA" id="ARBA00023002"/>
    </source>
</evidence>
<dbReference type="InterPro" id="IPR001885">
    <property type="entry name" value="LipOase_mml"/>
</dbReference>
<evidence type="ECO:0000256" key="13">
    <source>
        <dbReference type="PROSITE-ProRule" id="PRU00152"/>
    </source>
</evidence>
<evidence type="ECO:0000256" key="4">
    <source>
        <dbReference type="ARBA" id="ARBA00022490"/>
    </source>
</evidence>
<dbReference type="Gene3D" id="2.60.60.20">
    <property type="entry name" value="PLAT/LH2 domain"/>
    <property type="match status" value="1"/>
</dbReference>
<keyword evidence="9" id="KW-0443">Lipid metabolism</keyword>
<keyword evidence="18" id="KW-1185">Reference proteome</keyword>
<evidence type="ECO:0000256" key="8">
    <source>
        <dbReference type="ARBA" id="ARBA00023004"/>
    </source>
</evidence>
<dbReference type="PROSITE" id="PS00711">
    <property type="entry name" value="LIPOXYGENASE_1"/>
    <property type="match status" value="1"/>
</dbReference>
<evidence type="ECO:0000256" key="9">
    <source>
        <dbReference type="ARBA" id="ARBA00023098"/>
    </source>
</evidence>
<dbReference type="GO" id="GO:0034440">
    <property type="term" value="P:lipid oxidation"/>
    <property type="evidence" value="ECO:0007669"/>
    <property type="project" value="InterPro"/>
</dbReference>
<evidence type="ECO:0000256" key="14">
    <source>
        <dbReference type="RuleBase" id="RU003974"/>
    </source>
</evidence>
<gene>
    <name evidence="17" type="ORF">Q8A67_000070</name>
</gene>
<proteinExistence type="inferred from homology"/>
<evidence type="ECO:0008006" key="19">
    <source>
        <dbReference type="Google" id="ProtNLM"/>
    </source>
</evidence>
<sequence length="672" mass="78373">MLTYKVFVKTGSQLFAGTINSIYLTLVGTKRRSDRTLLDDTTTKRLREEFFQENYFDITVNDDLGDILEVKLEMERYLCEGQWYCSCIKVETPFGKCFEFPNYHWIEDQKEVILRTGNAVLPQDEIDIYKDHRCAELESRQEMFSWKEWHPGFPLIIDGTFKELPQDAQFETDKKLGFKINVFKAIGNRNLSHLLNVFQSWKDLEDFENIYLLFRRTSRDNVMNNWKTDKMFGYQFLNGCNPVMIKKCEKIPGNFPVTQEMVKGFLERDLTLEDELKAGNIYIADYEILKDVPANDTDPKTPQYLAAPICLLYKNIYNRIVPIAIQLSQTPGEETPIFLPSDDQYDWMLAKMWVKSSDLIVHQIVTHFLRTHLIVEVFAIAMFRKLPSVHPVYKLLIPHVHYTIAINTLAREELVCAGGIFDEAFSIDVTGIKKVIQKAMKRLTYKSLWFPDEIKARGMDGQKDLPYYYRDDGLMVWKAVNGFVSDVVKIYYKTDKNVKEDVEIQAFVEDVSHNGFKNCDDHDFPKSLESREELIQYLTVIIFTASAQHAAVNFGQFHWYAWIPNSPSTMRRPPPSKKGHVDMKYIMDSLPDRHRSCLILGTAWVLTQFEKNELFLGMYPDNHFTEMPAEMALKTFRNNLAEVTQIIRNRNDELKLPYVYLSPDRIPNSVAI</sequence>
<dbReference type="Proteomes" id="UP001187343">
    <property type="component" value="Unassembled WGS sequence"/>
</dbReference>
<evidence type="ECO:0000256" key="2">
    <source>
        <dbReference type="ARBA" id="ARBA00005189"/>
    </source>
</evidence>
<dbReference type="FunFam" id="1.20.245.10:FF:000001">
    <property type="entry name" value="Arachidonate 5-lipoxygenase a"/>
    <property type="match status" value="1"/>
</dbReference>
<evidence type="ECO:0000313" key="18">
    <source>
        <dbReference type="Proteomes" id="UP001187343"/>
    </source>
</evidence>
<feature type="site" description="Essential for stabilizing binding to COTL1" evidence="12">
    <location>
        <position position="105"/>
    </location>
</feature>
<dbReference type="AlphaFoldDB" id="A0AA88Q957"/>
<feature type="binding site" evidence="10">
    <location>
        <position position="372"/>
    </location>
    <ligand>
        <name>Fe cation</name>
        <dbReference type="ChEBI" id="CHEBI:24875"/>
        <note>catalytic</note>
    </ligand>
</feature>
<accession>A0AA88Q957</accession>
<protein>
    <recommendedName>
        <fullName evidence="19">Arachidonate 5-lipoxygenase</fullName>
    </recommendedName>
</protein>
<keyword evidence="11" id="KW-0106">Calcium</keyword>
<name>A0AA88Q957_9TELE</name>
<evidence type="ECO:0000256" key="12">
    <source>
        <dbReference type="PIRSR" id="PIRSR601885-3"/>
    </source>
</evidence>
<evidence type="ECO:0000256" key="10">
    <source>
        <dbReference type="PIRSR" id="PIRSR601885-1"/>
    </source>
</evidence>
<dbReference type="InterPro" id="IPR020833">
    <property type="entry name" value="LipOase_Fe_BS"/>
</dbReference>
<comment type="caution">
    <text evidence="13">Lacks conserved residue(s) required for the propagation of feature annotation.</text>
</comment>
<keyword evidence="6 14" id="KW-0223">Dioxygenase</keyword>
<evidence type="ECO:0000259" key="15">
    <source>
        <dbReference type="PROSITE" id="PS50095"/>
    </source>
</evidence>
<comment type="cofactor">
    <cofactor evidence="10">
        <name>Fe cation</name>
        <dbReference type="ChEBI" id="CHEBI:24875"/>
    </cofactor>
    <text evidence="10">Binds 1 Fe cation per subunit.</text>
</comment>
<feature type="binding site" evidence="10">
    <location>
        <position position="672"/>
    </location>
    <ligand>
        <name>Fe cation</name>
        <dbReference type="ChEBI" id="CHEBI:24875"/>
        <note>catalytic</note>
    </ligand>
</feature>
<comment type="subcellular location">
    <subcellularLocation>
        <location evidence="1">Cytoplasm</location>
    </subcellularLocation>
</comment>
<dbReference type="InterPro" id="IPR001024">
    <property type="entry name" value="PLAT/LH2_dom"/>
</dbReference>
<evidence type="ECO:0000256" key="6">
    <source>
        <dbReference type="ARBA" id="ARBA00022964"/>
    </source>
</evidence>
<dbReference type="Pfam" id="PF01477">
    <property type="entry name" value="PLAT"/>
    <property type="match status" value="1"/>
</dbReference>
<dbReference type="InterPro" id="IPR036392">
    <property type="entry name" value="PLAT/LH2_dom_sf"/>
</dbReference>
<dbReference type="PRINTS" id="PR00467">
    <property type="entry name" value="MAMLPOXGNASE"/>
</dbReference>
<feature type="domain" description="PLAT" evidence="15">
    <location>
        <begin position="2"/>
        <end position="120"/>
    </location>
</feature>
<dbReference type="Gene3D" id="1.20.245.10">
    <property type="entry name" value="Lipoxygenase-1, Domain 5"/>
    <property type="match status" value="1"/>
</dbReference>
<dbReference type="SMART" id="SM00308">
    <property type="entry name" value="LH2"/>
    <property type="match status" value="1"/>
</dbReference>
<feature type="domain" description="Lipoxygenase" evidence="16">
    <location>
        <begin position="119"/>
        <end position="672"/>
    </location>
</feature>
<dbReference type="GO" id="GO:0016702">
    <property type="term" value="F:oxidoreductase activity, acting on single donors with incorporation of molecular oxygen, incorporation of two atoms of oxygen"/>
    <property type="evidence" value="ECO:0007669"/>
    <property type="project" value="InterPro"/>
</dbReference>
<dbReference type="InterPro" id="IPR036226">
    <property type="entry name" value="LipOase_C_sf"/>
</dbReference>
<comment type="caution">
    <text evidence="17">The sequence shown here is derived from an EMBL/GenBank/DDBJ whole genome shotgun (WGS) entry which is preliminary data.</text>
</comment>
<evidence type="ECO:0000259" key="16">
    <source>
        <dbReference type="PROSITE" id="PS51393"/>
    </source>
</evidence>
<dbReference type="PROSITE" id="PS00081">
    <property type="entry name" value="LIPOXYGENASE_2"/>
    <property type="match status" value="1"/>
</dbReference>
<feature type="binding site" evidence="11">
    <location>
        <position position="17"/>
    </location>
    <ligand>
        <name>Ca(2+)</name>
        <dbReference type="ChEBI" id="CHEBI:29108"/>
        <label>1</label>
    </ligand>
</feature>
<organism evidence="17 18">
    <name type="scientific">Cirrhinus molitorella</name>
    <name type="common">mud carp</name>
    <dbReference type="NCBI Taxonomy" id="172907"/>
    <lineage>
        <taxon>Eukaryota</taxon>
        <taxon>Metazoa</taxon>
        <taxon>Chordata</taxon>
        <taxon>Craniata</taxon>
        <taxon>Vertebrata</taxon>
        <taxon>Euteleostomi</taxon>
        <taxon>Actinopterygii</taxon>
        <taxon>Neopterygii</taxon>
        <taxon>Teleostei</taxon>
        <taxon>Ostariophysi</taxon>
        <taxon>Cypriniformes</taxon>
        <taxon>Cyprinidae</taxon>
        <taxon>Labeoninae</taxon>
        <taxon>Labeonini</taxon>
        <taxon>Cirrhinus</taxon>
    </lineage>
</organism>
<evidence type="ECO:0000256" key="1">
    <source>
        <dbReference type="ARBA" id="ARBA00004496"/>
    </source>
</evidence>
<comment type="similarity">
    <text evidence="3 14">Belongs to the lipoxygenase family.</text>
</comment>
<dbReference type="InterPro" id="IPR000907">
    <property type="entry name" value="LipOase"/>
</dbReference>
<reference evidence="17" key="1">
    <citation type="submission" date="2023-08" db="EMBL/GenBank/DDBJ databases">
        <title>Chromosome-level Genome Assembly of mud carp (Cirrhinus molitorella).</title>
        <authorList>
            <person name="Liu H."/>
        </authorList>
    </citation>
    <scope>NUCLEOTIDE SEQUENCE</scope>
    <source>
        <strain evidence="17">Prfri</strain>
        <tissue evidence="17">Muscle</tissue>
    </source>
</reference>
<evidence type="ECO:0000256" key="5">
    <source>
        <dbReference type="ARBA" id="ARBA00022723"/>
    </source>
</evidence>
<evidence type="ECO:0000256" key="11">
    <source>
        <dbReference type="PIRSR" id="PIRSR601885-2"/>
    </source>
</evidence>
<feature type="binding site" evidence="10">
    <location>
        <position position="549"/>
    </location>
    <ligand>
        <name>Fe cation</name>
        <dbReference type="ChEBI" id="CHEBI:24875"/>
        <note>catalytic</note>
    </ligand>
</feature>
<dbReference type="InterPro" id="IPR020834">
    <property type="entry name" value="LipOase_CS"/>
</dbReference>
<dbReference type="GO" id="GO:0005506">
    <property type="term" value="F:iron ion binding"/>
    <property type="evidence" value="ECO:0007669"/>
    <property type="project" value="InterPro"/>
</dbReference>
<dbReference type="PROSITE" id="PS50095">
    <property type="entry name" value="PLAT"/>
    <property type="match status" value="1"/>
</dbReference>
<keyword evidence="8 10" id="KW-0408">Iron</keyword>
<dbReference type="Pfam" id="PF00305">
    <property type="entry name" value="Lipoxygenase"/>
    <property type="match status" value="1"/>
</dbReference>
<comment type="pathway">
    <text evidence="2">Lipid metabolism.</text>
</comment>
<feature type="binding site" evidence="10">
    <location>
        <position position="367"/>
    </location>
    <ligand>
        <name>Fe cation</name>
        <dbReference type="ChEBI" id="CHEBI:24875"/>
        <note>catalytic</note>
    </ligand>
</feature>
<dbReference type="PROSITE" id="PS51393">
    <property type="entry name" value="LIPOXYGENASE_3"/>
    <property type="match status" value="1"/>
</dbReference>
<dbReference type="PANTHER" id="PTHR11771">
    <property type="entry name" value="LIPOXYGENASE"/>
    <property type="match status" value="1"/>
</dbReference>